<dbReference type="Proteomes" id="UP000887561">
    <property type="component" value="Unplaced"/>
</dbReference>
<sequence length="525" mass="60391">MKKLSEKKNKSQTHETLGHKLQKLKDAELKSELLRNGRMNDIEPPMMATSFSRPLKSDFVEESQLLIGKKIKPINTTDKRFYYHTKEDLKQPNSTSSYFRTHGPPNSDLVEKSQLLLGDIIKPTNTKERSRHSYYKDLEEQQSTGSYFRTNGTLKSHFAEEYQNPIIMKKSSHNYAANELKQPHTASSFFRTQRSQTKLHTDYDRLYNNTGDPQVEPRLNSIRTKPKENDKNYSHKIENGQARTPSSASSLLRKITASLTNGNTKVTPSHKQSNKNERRESNVSEKSSISSSNYSLMSGGEKYSTSSSRYDKISVRKGLSESEIMTELVQPATCLIRIHNVAIHMDFKPENLIFDSKKNLKAIDFGGSILLPKGKSRSNGIRVERKTTSFYLMPPEINTALKFELNKQFKSKVSALVKINNFFNYLFFAQHKIMDNLANFDKTITLLLRIMINYPSLFLLATTLLDGDEGKRLSDRGNKDFLTSICRIRNKSKTFELDLLRAGQKELLYLENHEMRDMEECDRTF</sequence>
<keyword evidence="3" id="KW-1185">Reference proteome</keyword>
<dbReference type="Gene3D" id="1.10.510.10">
    <property type="entry name" value="Transferase(Phosphotransferase) domain 1"/>
    <property type="match status" value="1"/>
</dbReference>
<organism evidence="3 4">
    <name type="scientific">Meloidogyne javanica</name>
    <name type="common">Root-knot nematode worm</name>
    <dbReference type="NCBI Taxonomy" id="6303"/>
    <lineage>
        <taxon>Eukaryota</taxon>
        <taxon>Metazoa</taxon>
        <taxon>Ecdysozoa</taxon>
        <taxon>Nematoda</taxon>
        <taxon>Chromadorea</taxon>
        <taxon>Rhabditida</taxon>
        <taxon>Tylenchina</taxon>
        <taxon>Tylenchomorpha</taxon>
        <taxon>Tylenchoidea</taxon>
        <taxon>Meloidogynidae</taxon>
        <taxon>Meloidogyninae</taxon>
        <taxon>Meloidogyne</taxon>
        <taxon>Meloidogyne incognita group</taxon>
    </lineage>
</organism>
<dbReference type="WBParaSite" id="scaffold1527_cov259.g3260">
    <property type="protein sequence ID" value="scaffold1527_cov259.g3260"/>
    <property type="gene ID" value="scaffold1527_cov259.g3260"/>
</dbReference>
<dbReference type="AlphaFoldDB" id="A0A915LS37"/>
<feature type="compositionally biased region" description="Polar residues" evidence="1">
    <location>
        <begin position="241"/>
        <end position="250"/>
    </location>
</feature>
<accession>A0A915LS37</accession>
<feature type="compositionally biased region" description="Basic and acidic residues" evidence="1">
    <location>
        <begin position="225"/>
        <end position="238"/>
    </location>
</feature>
<dbReference type="InterPro" id="IPR011009">
    <property type="entry name" value="Kinase-like_dom_sf"/>
</dbReference>
<feature type="region of interest" description="Disordered" evidence="1">
    <location>
        <begin position="1"/>
        <end position="28"/>
    </location>
</feature>
<dbReference type="SUPFAM" id="SSF56112">
    <property type="entry name" value="Protein kinase-like (PK-like)"/>
    <property type="match status" value="1"/>
</dbReference>
<dbReference type="InterPro" id="IPR000719">
    <property type="entry name" value="Prot_kinase_dom"/>
</dbReference>
<protein>
    <submittedName>
        <fullName evidence="4">Protein kinase domain-containing protein</fullName>
    </submittedName>
</protein>
<dbReference type="GO" id="GO:0005524">
    <property type="term" value="F:ATP binding"/>
    <property type="evidence" value="ECO:0007669"/>
    <property type="project" value="InterPro"/>
</dbReference>
<feature type="compositionally biased region" description="Polar residues" evidence="1">
    <location>
        <begin position="257"/>
        <end position="271"/>
    </location>
</feature>
<dbReference type="Pfam" id="PF00069">
    <property type="entry name" value="Pkinase"/>
    <property type="match status" value="1"/>
</dbReference>
<feature type="compositionally biased region" description="Basic and acidic residues" evidence="1">
    <location>
        <begin position="274"/>
        <end position="283"/>
    </location>
</feature>
<evidence type="ECO:0000313" key="3">
    <source>
        <dbReference type="Proteomes" id="UP000887561"/>
    </source>
</evidence>
<feature type="region of interest" description="Disordered" evidence="1">
    <location>
        <begin position="207"/>
        <end position="307"/>
    </location>
</feature>
<evidence type="ECO:0000313" key="4">
    <source>
        <dbReference type="WBParaSite" id="scaffold1527_cov259.g3260"/>
    </source>
</evidence>
<dbReference type="GO" id="GO:0004672">
    <property type="term" value="F:protein kinase activity"/>
    <property type="evidence" value="ECO:0007669"/>
    <property type="project" value="InterPro"/>
</dbReference>
<feature type="domain" description="Protein kinase" evidence="2">
    <location>
        <begin position="311"/>
        <end position="397"/>
    </location>
</feature>
<name>A0A915LS37_MELJA</name>
<proteinExistence type="predicted"/>
<evidence type="ECO:0000256" key="1">
    <source>
        <dbReference type="SAM" id="MobiDB-lite"/>
    </source>
</evidence>
<feature type="compositionally biased region" description="Low complexity" evidence="1">
    <location>
        <begin position="284"/>
        <end position="298"/>
    </location>
</feature>
<evidence type="ECO:0000259" key="2">
    <source>
        <dbReference type="Pfam" id="PF00069"/>
    </source>
</evidence>
<reference evidence="4" key="1">
    <citation type="submission" date="2022-11" db="UniProtKB">
        <authorList>
            <consortium name="WormBaseParasite"/>
        </authorList>
    </citation>
    <scope>IDENTIFICATION</scope>
</reference>